<organism evidence="3 4">
    <name type="scientific">Lasiosphaeris hirsuta</name>
    <dbReference type="NCBI Taxonomy" id="260670"/>
    <lineage>
        <taxon>Eukaryota</taxon>
        <taxon>Fungi</taxon>
        <taxon>Dikarya</taxon>
        <taxon>Ascomycota</taxon>
        <taxon>Pezizomycotina</taxon>
        <taxon>Sordariomycetes</taxon>
        <taxon>Sordariomycetidae</taxon>
        <taxon>Sordariales</taxon>
        <taxon>Lasiosphaeriaceae</taxon>
        <taxon>Lasiosphaeris</taxon>
    </lineage>
</organism>
<dbReference type="AlphaFoldDB" id="A0AA40ARC4"/>
<feature type="region of interest" description="Disordered" evidence="1">
    <location>
        <begin position="72"/>
        <end position="93"/>
    </location>
</feature>
<name>A0AA40ARC4_9PEZI</name>
<feature type="chain" id="PRO_5041226231" evidence="2">
    <location>
        <begin position="34"/>
        <end position="189"/>
    </location>
</feature>
<evidence type="ECO:0000256" key="1">
    <source>
        <dbReference type="SAM" id="MobiDB-lite"/>
    </source>
</evidence>
<feature type="signal peptide" evidence="2">
    <location>
        <begin position="1"/>
        <end position="33"/>
    </location>
</feature>
<evidence type="ECO:0000313" key="4">
    <source>
        <dbReference type="Proteomes" id="UP001172102"/>
    </source>
</evidence>
<evidence type="ECO:0000313" key="3">
    <source>
        <dbReference type="EMBL" id="KAK0720583.1"/>
    </source>
</evidence>
<reference evidence="3" key="1">
    <citation type="submission" date="2023-06" db="EMBL/GenBank/DDBJ databases">
        <title>Genome-scale phylogeny and comparative genomics of the fungal order Sordariales.</title>
        <authorList>
            <consortium name="Lawrence Berkeley National Laboratory"/>
            <person name="Hensen N."/>
            <person name="Bonometti L."/>
            <person name="Westerberg I."/>
            <person name="Brannstrom I.O."/>
            <person name="Guillou S."/>
            <person name="Cros-Aarteil S."/>
            <person name="Calhoun S."/>
            <person name="Haridas S."/>
            <person name="Kuo A."/>
            <person name="Mondo S."/>
            <person name="Pangilinan J."/>
            <person name="Riley R."/>
            <person name="Labutti K."/>
            <person name="Andreopoulos B."/>
            <person name="Lipzen A."/>
            <person name="Chen C."/>
            <person name="Yanf M."/>
            <person name="Daum C."/>
            <person name="Ng V."/>
            <person name="Clum A."/>
            <person name="Steindorff A."/>
            <person name="Ohm R."/>
            <person name="Martin F."/>
            <person name="Silar P."/>
            <person name="Natvig D."/>
            <person name="Lalanne C."/>
            <person name="Gautier V."/>
            <person name="Ament-Velasquez S.L."/>
            <person name="Kruys A."/>
            <person name="Hutchinson M.I."/>
            <person name="Powell A.J."/>
            <person name="Barry K."/>
            <person name="Miller A.N."/>
            <person name="Grigoriev I.V."/>
            <person name="Debuchy R."/>
            <person name="Gladieux P."/>
            <person name="Thoren M.H."/>
            <person name="Johannesson H."/>
        </authorList>
    </citation>
    <scope>NUCLEOTIDE SEQUENCE</scope>
    <source>
        <strain evidence="3">SMH4607-1</strain>
    </source>
</reference>
<sequence>MVTGKPTSGGCEESCLAGLLLCSLLCLPISGWGQENGQPGVCERAREECGTQQQIFFSFACSPRGKSGAANPHFSPTGVAPARGNSSGSVGKTTVRLKASPPLDSACQHHTEVRKKGDIAASSLSSFASLSTSHCSVFAIGKQYVGCTPRFPYLPESWPVTMPDRKSDCSDSNLAQNTYSSHADFVPAQ</sequence>
<keyword evidence="2" id="KW-0732">Signal</keyword>
<evidence type="ECO:0000256" key="2">
    <source>
        <dbReference type="SAM" id="SignalP"/>
    </source>
</evidence>
<dbReference type="EMBL" id="JAUKUA010000003">
    <property type="protein sequence ID" value="KAK0720583.1"/>
    <property type="molecule type" value="Genomic_DNA"/>
</dbReference>
<proteinExistence type="predicted"/>
<dbReference type="Proteomes" id="UP001172102">
    <property type="component" value="Unassembled WGS sequence"/>
</dbReference>
<keyword evidence="4" id="KW-1185">Reference proteome</keyword>
<protein>
    <submittedName>
        <fullName evidence="3">Uncharacterized protein</fullName>
    </submittedName>
</protein>
<gene>
    <name evidence="3" type="ORF">B0H67DRAFT_195569</name>
</gene>
<comment type="caution">
    <text evidence="3">The sequence shown here is derived from an EMBL/GenBank/DDBJ whole genome shotgun (WGS) entry which is preliminary data.</text>
</comment>
<accession>A0AA40ARC4</accession>